<proteinExistence type="predicted"/>
<reference evidence="2" key="2">
    <citation type="journal article" date="2024" name="Plant">
        <title>Genomic evolution and insights into agronomic trait innovations of Sesamum species.</title>
        <authorList>
            <person name="Miao H."/>
            <person name="Wang L."/>
            <person name="Qu L."/>
            <person name="Liu H."/>
            <person name="Sun Y."/>
            <person name="Le M."/>
            <person name="Wang Q."/>
            <person name="Wei S."/>
            <person name="Zheng Y."/>
            <person name="Lin W."/>
            <person name="Duan Y."/>
            <person name="Cao H."/>
            <person name="Xiong S."/>
            <person name="Wang X."/>
            <person name="Wei L."/>
            <person name="Li C."/>
            <person name="Ma Q."/>
            <person name="Ju M."/>
            <person name="Zhao R."/>
            <person name="Li G."/>
            <person name="Mu C."/>
            <person name="Tian Q."/>
            <person name="Mei H."/>
            <person name="Zhang T."/>
            <person name="Gao T."/>
            <person name="Zhang H."/>
        </authorList>
    </citation>
    <scope>NUCLEOTIDE SEQUENCE</scope>
    <source>
        <strain evidence="2">G02</strain>
    </source>
</reference>
<dbReference type="SUPFAM" id="SSF81383">
    <property type="entry name" value="F-box domain"/>
    <property type="match status" value="1"/>
</dbReference>
<dbReference type="InterPro" id="IPR001810">
    <property type="entry name" value="F-box_dom"/>
</dbReference>
<dbReference type="SMART" id="SM00256">
    <property type="entry name" value="FBOX"/>
    <property type="match status" value="1"/>
</dbReference>
<reference evidence="2" key="1">
    <citation type="submission" date="2020-06" db="EMBL/GenBank/DDBJ databases">
        <authorList>
            <person name="Li T."/>
            <person name="Hu X."/>
            <person name="Zhang T."/>
            <person name="Song X."/>
            <person name="Zhang H."/>
            <person name="Dai N."/>
            <person name="Sheng W."/>
            <person name="Hou X."/>
            <person name="Wei L."/>
        </authorList>
    </citation>
    <scope>NUCLEOTIDE SEQUENCE</scope>
    <source>
        <strain evidence="2">G02</strain>
        <tissue evidence="2">Leaf</tissue>
    </source>
</reference>
<comment type="caution">
    <text evidence="2">The sequence shown here is derived from an EMBL/GenBank/DDBJ whole genome shotgun (WGS) entry which is preliminary data.</text>
</comment>
<dbReference type="PROSITE" id="PS50181">
    <property type="entry name" value="FBOX"/>
    <property type="match status" value="1"/>
</dbReference>
<evidence type="ECO:0000313" key="2">
    <source>
        <dbReference type="EMBL" id="KAL0387339.1"/>
    </source>
</evidence>
<sequence length="381" mass="44137">MLPTLPFEIITVILTMLPTETLVRFQCVCKAWRDLIRDPMFIKQHSRTRESKGNGYLLYVSMNYDPCRAFTLLCEETFEEALEIDVPFQPVDMYLIVVGSCNGLLCVSDTDRFGRVIYLCNPYIRRCRVIEHPITGVVGSLDPRHVHITLGFGYYEKTDDYKIIRIVGPSDESDDYLGWSFKNQETVECTKVEVYSTITKSWKNVEVEGFLWSVYDINSELVVCDTLHWKAFNRYTNKDTLVIVAFHLGNETFQQITLPNYEVDGEDMMEYVTLYKGHLSLFLFKNVDDHPHPWQDQCCYLWVMKEYGVYSSWTKTLTITVAPGVVRPLGFTRNDEIVFEDYEQDLVVCHFHTSAARALKVDVTGLLYFGSYMDSLVLLEG</sequence>
<dbReference type="AlphaFoldDB" id="A0AAW2S4L3"/>
<accession>A0AAW2S4L3</accession>
<protein>
    <submittedName>
        <fullName evidence="2">F-box protein</fullName>
    </submittedName>
</protein>
<dbReference type="InterPro" id="IPR036047">
    <property type="entry name" value="F-box-like_dom_sf"/>
</dbReference>
<feature type="domain" description="F-box" evidence="1">
    <location>
        <begin position="1"/>
        <end position="45"/>
    </location>
</feature>
<dbReference type="Gene3D" id="1.20.1280.50">
    <property type="match status" value="1"/>
</dbReference>
<name>A0AAW2S4L3_SESRA</name>
<evidence type="ECO:0000259" key="1">
    <source>
        <dbReference type="PROSITE" id="PS50181"/>
    </source>
</evidence>
<dbReference type="Pfam" id="PF00646">
    <property type="entry name" value="F-box"/>
    <property type="match status" value="1"/>
</dbReference>
<gene>
    <name evidence="2" type="ORF">Sradi_2615700</name>
</gene>
<dbReference type="InterPro" id="IPR006527">
    <property type="entry name" value="F-box-assoc_dom_typ1"/>
</dbReference>
<dbReference type="CDD" id="cd22157">
    <property type="entry name" value="F-box_AtFBW1-like"/>
    <property type="match status" value="1"/>
</dbReference>
<dbReference type="PANTHER" id="PTHR31672:SF13">
    <property type="entry name" value="F-BOX PROTEIN CPR30-LIKE"/>
    <property type="match status" value="1"/>
</dbReference>
<dbReference type="PANTHER" id="PTHR31672">
    <property type="entry name" value="BNACNNG10540D PROTEIN"/>
    <property type="match status" value="1"/>
</dbReference>
<organism evidence="2">
    <name type="scientific">Sesamum radiatum</name>
    <name type="common">Black benniseed</name>
    <dbReference type="NCBI Taxonomy" id="300843"/>
    <lineage>
        <taxon>Eukaryota</taxon>
        <taxon>Viridiplantae</taxon>
        <taxon>Streptophyta</taxon>
        <taxon>Embryophyta</taxon>
        <taxon>Tracheophyta</taxon>
        <taxon>Spermatophyta</taxon>
        <taxon>Magnoliopsida</taxon>
        <taxon>eudicotyledons</taxon>
        <taxon>Gunneridae</taxon>
        <taxon>Pentapetalae</taxon>
        <taxon>asterids</taxon>
        <taxon>lamiids</taxon>
        <taxon>Lamiales</taxon>
        <taxon>Pedaliaceae</taxon>
        <taxon>Sesamum</taxon>
    </lineage>
</organism>
<dbReference type="InterPro" id="IPR017451">
    <property type="entry name" value="F-box-assoc_interact_dom"/>
</dbReference>
<dbReference type="EMBL" id="JACGWJ010000011">
    <property type="protein sequence ID" value="KAL0387339.1"/>
    <property type="molecule type" value="Genomic_DNA"/>
</dbReference>
<dbReference type="NCBIfam" id="TIGR01640">
    <property type="entry name" value="F_box_assoc_1"/>
    <property type="match status" value="1"/>
</dbReference>
<dbReference type="InterPro" id="IPR050796">
    <property type="entry name" value="SCF_F-box_component"/>
</dbReference>
<dbReference type="Pfam" id="PF07734">
    <property type="entry name" value="FBA_1"/>
    <property type="match status" value="1"/>
</dbReference>